<dbReference type="KEGG" id="hir:HETIRDRAFT_320174"/>
<proteinExistence type="predicted"/>
<feature type="compositionally biased region" description="Low complexity" evidence="1">
    <location>
        <begin position="606"/>
        <end position="618"/>
    </location>
</feature>
<evidence type="ECO:0000313" key="3">
    <source>
        <dbReference type="Proteomes" id="UP000030671"/>
    </source>
</evidence>
<evidence type="ECO:0008006" key="4">
    <source>
        <dbReference type="Google" id="ProtNLM"/>
    </source>
</evidence>
<reference evidence="2 3" key="1">
    <citation type="journal article" date="2012" name="New Phytol.">
        <title>Insight into trade-off between wood decay and parasitism from the genome of a fungal forest pathogen.</title>
        <authorList>
            <person name="Olson A."/>
            <person name="Aerts A."/>
            <person name="Asiegbu F."/>
            <person name="Belbahri L."/>
            <person name="Bouzid O."/>
            <person name="Broberg A."/>
            <person name="Canback B."/>
            <person name="Coutinho P.M."/>
            <person name="Cullen D."/>
            <person name="Dalman K."/>
            <person name="Deflorio G."/>
            <person name="van Diepen L.T."/>
            <person name="Dunand C."/>
            <person name="Duplessis S."/>
            <person name="Durling M."/>
            <person name="Gonthier P."/>
            <person name="Grimwood J."/>
            <person name="Fossdal C.G."/>
            <person name="Hansson D."/>
            <person name="Henrissat B."/>
            <person name="Hietala A."/>
            <person name="Himmelstrand K."/>
            <person name="Hoffmeister D."/>
            <person name="Hogberg N."/>
            <person name="James T.Y."/>
            <person name="Karlsson M."/>
            <person name="Kohler A."/>
            <person name="Kues U."/>
            <person name="Lee Y.H."/>
            <person name="Lin Y.C."/>
            <person name="Lind M."/>
            <person name="Lindquist E."/>
            <person name="Lombard V."/>
            <person name="Lucas S."/>
            <person name="Lunden K."/>
            <person name="Morin E."/>
            <person name="Murat C."/>
            <person name="Park J."/>
            <person name="Raffaello T."/>
            <person name="Rouze P."/>
            <person name="Salamov A."/>
            <person name="Schmutz J."/>
            <person name="Solheim H."/>
            <person name="Stahlberg J."/>
            <person name="Velez H."/>
            <person name="de Vries R.P."/>
            <person name="Wiebenga A."/>
            <person name="Woodward S."/>
            <person name="Yakovlev I."/>
            <person name="Garbelotto M."/>
            <person name="Martin F."/>
            <person name="Grigoriev I.V."/>
            <person name="Stenlid J."/>
        </authorList>
    </citation>
    <scope>NUCLEOTIDE SEQUENCE [LARGE SCALE GENOMIC DNA]</scope>
    <source>
        <strain evidence="2 3">TC 32-1</strain>
    </source>
</reference>
<name>W4K7B7_HETIT</name>
<gene>
    <name evidence="2" type="ORF">HETIRDRAFT_320174</name>
</gene>
<dbReference type="STRING" id="747525.W4K7B7"/>
<dbReference type="AlphaFoldDB" id="W4K7B7"/>
<sequence>MQSHTEPPQTLLSAIHPFTSPDLLSATSLHPFSSTAESAIADLRDLLQTTDTIAHTTNVLLNAPAINSKTVSLLRQHTAAQHGLHLTSQYVRQTLAASRTRAAYGEDVPLDRTQIADWCVAHIGQWGATVGMEAFPEAESAGRRTLVLGGKVLVLDIEFALRPCADVVGVRTSYAVPNGVAGGNAAGSASLDGFLVDALKAWVTEVQRSDHEDPAGELEINGGSGITTARFGKEVSESLRYLMRLDRFASREGDSGIRWFNDIDTLGGTLERLAQAEARAVASSLSLSETPLDIFLLRAHALPLPYLTSPSLTFLVHLSPRTYLSLQRASSPLRTSAPPPSASLPAINIPYAYLRSILASHTPPPGTALVTLSLRPLKTYVRPPPTSDLPILSSRPKFPLLPNTAAFDHMFPVAMNMEGQCAWVLDFTLGGRMPGIVMSQARMREIEAVVNPFSTIRNLQGGGGMLSFTNGSWVDMLLNPANPISPERYTAVYTSPTGLHPPLHLSLAAPDEPGFILEHVQVYNMKEVWSILEIVREQCWLNEALTGCQWSTEGLLTVPEEEDARDDQVTDSDLQAILDGTFTPLKIPVTVYLPSTHPPSADDDLFGPPLGPDASALGPGPGPAPPRIVMTLPERPPMSGIVEVSVAHDAARARGVAVDVRGAMGAEIDGERMEEAVRRGGVFGLPGRVWAAQVGG</sequence>
<accession>W4K7B7</accession>
<feature type="region of interest" description="Disordered" evidence="1">
    <location>
        <begin position="598"/>
        <end position="623"/>
    </location>
</feature>
<keyword evidence="3" id="KW-1185">Reference proteome</keyword>
<dbReference type="InParanoid" id="W4K7B7"/>
<evidence type="ECO:0000256" key="1">
    <source>
        <dbReference type="SAM" id="MobiDB-lite"/>
    </source>
</evidence>
<dbReference type="Proteomes" id="UP000030671">
    <property type="component" value="Unassembled WGS sequence"/>
</dbReference>
<dbReference type="eggNOG" id="ENOG502SHJN">
    <property type="taxonomic scope" value="Eukaryota"/>
</dbReference>
<organism evidence="2 3">
    <name type="scientific">Heterobasidion irregulare (strain TC 32-1)</name>
    <dbReference type="NCBI Taxonomy" id="747525"/>
    <lineage>
        <taxon>Eukaryota</taxon>
        <taxon>Fungi</taxon>
        <taxon>Dikarya</taxon>
        <taxon>Basidiomycota</taxon>
        <taxon>Agaricomycotina</taxon>
        <taxon>Agaricomycetes</taxon>
        <taxon>Russulales</taxon>
        <taxon>Bondarzewiaceae</taxon>
        <taxon>Heterobasidion</taxon>
        <taxon>Heterobasidion annosum species complex</taxon>
    </lineage>
</organism>
<dbReference type="EMBL" id="KI925459">
    <property type="protein sequence ID" value="ETW80951.1"/>
    <property type="molecule type" value="Genomic_DNA"/>
</dbReference>
<dbReference type="RefSeq" id="XP_009547640.1">
    <property type="nucleotide sequence ID" value="XM_009549345.1"/>
</dbReference>
<protein>
    <recommendedName>
        <fullName evidence="4">Mediator complex subunit 1</fullName>
    </recommendedName>
</protein>
<dbReference type="OrthoDB" id="544685at2759"/>
<evidence type="ECO:0000313" key="2">
    <source>
        <dbReference type="EMBL" id="ETW80951.1"/>
    </source>
</evidence>
<dbReference type="HOGENOM" id="CLU_014572_0_0_1"/>
<dbReference type="GeneID" id="20670650"/>